<dbReference type="AlphaFoldDB" id="A0A9X3LSH4"/>
<accession>A0A9X3LSH4</accession>
<gene>
    <name evidence="1" type="ORF">L8U60_02705</name>
</gene>
<evidence type="ECO:0000313" key="1">
    <source>
        <dbReference type="EMBL" id="MCZ9293400.1"/>
    </source>
</evidence>
<sequence>MNDAQEWLEFAGQDAEEIQAARELRQRFMRERIQVSPEDPAHPSPQLRYVSRTSALQAEWWLSLSSKQKIVVRGAAAVRDTRKAVLIGIWAAAQWGMWFRRPDDGFVVMALPSGHQPSKSRLPAKTRFKSMKLREDEIAELDGVRVTHPLRTYLDLCRLGDATDARLAVGWLRECGVSADTISSYAENFEGPIHPHWKTLAVRLPQYTAELGSFSYMLAYSLLVEAGVDVRVQHEIEGMGWATLLVGNDVIIEIDQDPLWLAMEAEPKLQSMAARLRKRERWMASRGYRKLYFTTAEIEANPDAFVREVKAARRLRHRNLA</sequence>
<evidence type="ECO:0008006" key="3">
    <source>
        <dbReference type="Google" id="ProtNLM"/>
    </source>
</evidence>
<keyword evidence="2" id="KW-1185">Reference proteome</keyword>
<name>A0A9X3LSH4_9CORY</name>
<proteinExistence type="predicted"/>
<evidence type="ECO:0000313" key="2">
    <source>
        <dbReference type="Proteomes" id="UP001146468"/>
    </source>
</evidence>
<dbReference type="RefSeq" id="WP_269964861.1">
    <property type="nucleotide sequence ID" value="NZ_JAKMUS010000003.1"/>
</dbReference>
<comment type="caution">
    <text evidence="1">The sequence shown here is derived from an EMBL/GenBank/DDBJ whole genome shotgun (WGS) entry which is preliminary data.</text>
</comment>
<reference evidence="1" key="1">
    <citation type="submission" date="2022-02" db="EMBL/GenBank/DDBJ databases">
        <title>Corynebacterium sp. from urogenital microbiome.</title>
        <authorList>
            <person name="Cappelli E.A."/>
            <person name="Ribeiro T.G."/>
            <person name="Peixe L."/>
        </authorList>
    </citation>
    <scope>NUCLEOTIDE SEQUENCE</scope>
    <source>
        <strain evidence="1">C8Ua_172</strain>
    </source>
</reference>
<protein>
    <recommendedName>
        <fullName evidence="3">DUF559 domain-containing protein</fullName>
    </recommendedName>
</protein>
<dbReference type="Proteomes" id="UP001146468">
    <property type="component" value="Unassembled WGS sequence"/>
</dbReference>
<dbReference type="EMBL" id="JAKMUS010000003">
    <property type="protein sequence ID" value="MCZ9293400.1"/>
    <property type="molecule type" value="Genomic_DNA"/>
</dbReference>
<organism evidence="1 2">
    <name type="scientific">Corynebacterium meitnerae</name>
    <dbReference type="NCBI Taxonomy" id="2913498"/>
    <lineage>
        <taxon>Bacteria</taxon>
        <taxon>Bacillati</taxon>
        <taxon>Actinomycetota</taxon>
        <taxon>Actinomycetes</taxon>
        <taxon>Mycobacteriales</taxon>
        <taxon>Corynebacteriaceae</taxon>
        <taxon>Corynebacterium</taxon>
    </lineage>
</organism>